<comment type="similarity">
    <text evidence="2">Belongs to the glycosyl hydrolase 51 family.</text>
</comment>
<dbReference type="Proteomes" id="UP000006512">
    <property type="component" value="Unassembled WGS sequence"/>
</dbReference>
<dbReference type="SMART" id="SM00813">
    <property type="entry name" value="Alpha-L-AF_C"/>
    <property type="match status" value="1"/>
</dbReference>
<evidence type="ECO:0000256" key="6">
    <source>
        <dbReference type="ARBA" id="ARBA00023277"/>
    </source>
</evidence>
<dbReference type="HOGENOM" id="CLU_017810_2_0_5"/>
<dbReference type="Pfam" id="PF06964">
    <property type="entry name" value="Alpha-L-AF_C"/>
    <property type="match status" value="1"/>
</dbReference>
<dbReference type="InterPro" id="IPR055235">
    <property type="entry name" value="ASD1_cat"/>
</dbReference>
<dbReference type="EC" id="3.2.1.55" evidence="4"/>
<dbReference type="eggNOG" id="COG3534">
    <property type="taxonomic scope" value="Bacteria"/>
</dbReference>
<dbReference type="EMBL" id="GL883077">
    <property type="protein sequence ID" value="EGF93666.1"/>
    <property type="molecule type" value="Genomic_DNA"/>
</dbReference>
<keyword evidence="11" id="KW-1185">Reference proteome</keyword>
<evidence type="ECO:0000256" key="5">
    <source>
        <dbReference type="ARBA" id="ARBA00022801"/>
    </source>
</evidence>
<sequence length="529" mass="58318">MMKTYLAGAIAALFLAATPVLAGTPVTVDTTKPGPQISRHIFGQFAEHLGTGIYDGIWVGEDSPIPNTRGIRNDVVAALKEIKVPNIRWPGGCYADDYHWHNGIGPKDKRPSTVNYLWGRVAESNHFGTHEFMDFIDQIDSEAYMSGNVGSGTVQEMSDWLEYMTADPAISSVARERVANGHPAPFKVPFFGVGNESWGCGGSMTPEHYANVYKTYATFARNYDNAQQLPNGDYDPNGMKRIASGANVDDYKWTEVMMEASTKQIFSWSIDGLSLHYYSGFDQWPPHYSAQDFDEPAYTHVIRSAYKMEELVSKHSAIMDKYDPQKKVALVVDEWGTWHTPAPGSHPRFLHQQNSQRDAIVAAVTINIFTRHAERVRMANVAQMINVLQAMILTQGDKMVVTPTYHVFKLYVPFQDATFLPVTADAGTFTIDGITLPRLDVAAAKGKDGKIYVSLTNVDPKAPVEVDLNALGFSAKTARGETLYAPEIDSINTFDKPDTVKPRPIAAKASGGKLSLKLAPESVTVVVLE</sequence>
<evidence type="ECO:0000256" key="8">
    <source>
        <dbReference type="SAM" id="SignalP"/>
    </source>
</evidence>
<dbReference type="GO" id="GO:0046373">
    <property type="term" value="P:L-arabinose metabolic process"/>
    <property type="evidence" value="ECO:0007669"/>
    <property type="project" value="InterPro"/>
</dbReference>
<evidence type="ECO:0000313" key="10">
    <source>
        <dbReference type="EMBL" id="EGF93666.1"/>
    </source>
</evidence>
<proteinExistence type="inferred from homology"/>
<dbReference type="AlphaFoldDB" id="F4QGI5"/>
<protein>
    <recommendedName>
        <fullName evidence="4">non-reducing end alpha-L-arabinofuranosidase</fullName>
        <ecNumber evidence="4">3.2.1.55</ecNumber>
    </recommendedName>
</protein>
<evidence type="ECO:0000256" key="4">
    <source>
        <dbReference type="ARBA" id="ARBA00012670"/>
    </source>
</evidence>
<evidence type="ECO:0000256" key="2">
    <source>
        <dbReference type="ARBA" id="ARBA00007186"/>
    </source>
</evidence>
<dbReference type="RefSeq" id="WP_006272867.1">
    <property type="nucleotide sequence ID" value="NZ_GL883077.1"/>
</dbReference>
<dbReference type="PANTHER" id="PTHR43576">
    <property type="entry name" value="ALPHA-L-ARABINOFURANOSIDASE C-RELATED"/>
    <property type="match status" value="1"/>
</dbReference>
<keyword evidence="7 10" id="KW-0326">Glycosidase</keyword>
<keyword evidence="8" id="KW-0732">Signal</keyword>
<keyword evidence="5 10" id="KW-0378">Hydrolase</keyword>
<dbReference type="SUPFAM" id="SSF51011">
    <property type="entry name" value="Glycosyl hydrolase domain"/>
    <property type="match status" value="1"/>
</dbReference>
<comment type="catalytic activity">
    <reaction evidence="1">
        <text>Hydrolysis of terminal non-reducing alpha-L-arabinofuranoside residues in alpha-L-arabinosides.</text>
        <dbReference type="EC" id="3.2.1.55"/>
    </reaction>
</comment>
<dbReference type="InterPro" id="IPR017853">
    <property type="entry name" value="GH"/>
</dbReference>
<evidence type="ECO:0000256" key="1">
    <source>
        <dbReference type="ARBA" id="ARBA00001462"/>
    </source>
</evidence>
<dbReference type="Pfam" id="PF22848">
    <property type="entry name" value="ASD1_dom"/>
    <property type="match status" value="1"/>
</dbReference>
<gene>
    <name evidence="10" type="ORF">ABI_21070</name>
</gene>
<name>F4QGI5_9CAUL</name>
<dbReference type="Gene3D" id="2.60.40.1180">
    <property type="entry name" value="Golgi alpha-mannosidase II"/>
    <property type="match status" value="1"/>
</dbReference>
<reference evidence="11" key="1">
    <citation type="submission" date="2011-03" db="EMBL/GenBank/DDBJ databases">
        <title>Draft genome sequence of Brevundimonas diminuta.</title>
        <authorList>
            <person name="Brown P.J.B."/>
            <person name="Buechlein A."/>
            <person name="Hemmerich C."/>
            <person name="Brun Y.V."/>
        </authorList>
    </citation>
    <scope>NUCLEOTIDE SEQUENCE [LARGE SCALE GENOMIC DNA]</scope>
    <source>
        <strain evidence="11">C19</strain>
    </source>
</reference>
<evidence type="ECO:0000256" key="7">
    <source>
        <dbReference type="ARBA" id="ARBA00023295"/>
    </source>
</evidence>
<evidence type="ECO:0000259" key="9">
    <source>
        <dbReference type="SMART" id="SM00813"/>
    </source>
</evidence>
<feature type="chain" id="PRO_5003320820" description="non-reducing end alpha-L-arabinofuranosidase" evidence="8">
    <location>
        <begin position="23"/>
        <end position="529"/>
    </location>
</feature>
<dbReference type="OrthoDB" id="9758333at2"/>
<dbReference type="InterPro" id="IPR010720">
    <property type="entry name" value="Alpha-L-AF_C"/>
</dbReference>
<dbReference type="Gene3D" id="3.20.20.80">
    <property type="entry name" value="Glycosidases"/>
    <property type="match status" value="1"/>
</dbReference>
<accession>F4QGI5</accession>
<keyword evidence="6" id="KW-0119">Carbohydrate metabolism</keyword>
<dbReference type="STRING" id="715226.ABI_21070"/>
<dbReference type="GO" id="GO:0000272">
    <property type="term" value="P:polysaccharide catabolic process"/>
    <property type="evidence" value="ECO:0007669"/>
    <property type="project" value="TreeGrafter"/>
</dbReference>
<dbReference type="InterPro" id="IPR013780">
    <property type="entry name" value="Glyco_hydro_b"/>
</dbReference>
<dbReference type="GO" id="GO:0046556">
    <property type="term" value="F:alpha-L-arabinofuranosidase activity"/>
    <property type="evidence" value="ECO:0007669"/>
    <property type="project" value="UniProtKB-EC"/>
</dbReference>
<feature type="domain" description="Alpha-L-arabinofuranosidase C-terminal" evidence="9">
    <location>
        <begin position="333"/>
        <end position="522"/>
    </location>
</feature>
<comment type="subunit">
    <text evidence="3">Homohexamer; trimer of dimers.</text>
</comment>
<evidence type="ECO:0000256" key="3">
    <source>
        <dbReference type="ARBA" id="ARBA00011165"/>
    </source>
</evidence>
<organism evidence="10 11">
    <name type="scientific">Asticcacaulis biprosthecium C19</name>
    <dbReference type="NCBI Taxonomy" id="715226"/>
    <lineage>
        <taxon>Bacteria</taxon>
        <taxon>Pseudomonadati</taxon>
        <taxon>Pseudomonadota</taxon>
        <taxon>Alphaproteobacteria</taxon>
        <taxon>Caulobacterales</taxon>
        <taxon>Caulobacteraceae</taxon>
        <taxon>Asticcacaulis</taxon>
    </lineage>
</organism>
<feature type="signal peptide" evidence="8">
    <location>
        <begin position="1"/>
        <end position="22"/>
    </location>
</feature>
<evidence type="ECO:0000313" key="11">
    <source>
        <dbReference type="Proteomes" id="UP000006512"/>
    </source>
</evidence>
<dbReference type="PANTHER" id="PTHR43576:SF2">
    <property type="entry name" value="INTRACELLULAR EXO-ALPHA-L-ARABINOFURANOSIDASE 2"/>
    <property type="match status" value="1"/>
</dbReference>
<dbReference type="SUPFAM" id="SSF51445">
    <property type="entry name" value="(Trans)glycosidases"/>
    <property type="match status" value="1"/>
</dbReference>